<evidence type="ECO:0000256" key="8">
    <source>
        <dbReference type="ARBA" id="ARBA00023319"/>
    </source>
</evidence>
<evidence type="ECO:0000256" key="3">
    <source>
        <dbReference type="ARBA" id="ARBA00006692"/>
    </source>
</evidence>
<evidence type="ECO:0000256" key="5">
    <source>
        <dbReference type="ARBA" id="ARBA00022737"/>
    </source>
</evidence>
<comment type="subcellular location">
    <subcellularLocation>
        <location evidence="2">Cytoplasm</location>
    </subcellularLocation>
    <subcellularLocation>
        <location evidence="1">Nucleus</location>
    </subcellularLocation>
</comment>
<accession>A0A3Q3X8Z6</accession>
<keyword evidence="5" id="KW-0677">Repeat</keyword>
<evidence type="ECO:0000256" key="4">
    <source>
        <dbReference type="ARBA" id="ARBA00022490"/>
    </source>
</evidence>
<dbReference type="Gene3D" id="2.60.40.10">
    <property type="entry name" value="Immunoglobulins"/>
    <property type="match status" value="1"/>
</dbReference>
<feature type="domain" description="Ig-like" evidence="10">
    <location>
        <begin position="41"/>
        <end position="127"/>
    </location>
</feature>
<dbReference type="PROSITE" id="PS50835">
    <property type="entry name" value="IG_LIKE"/>
    <property type="match status" value="1"/>
</dbReference>
<dbReference type="InterPro" id="IPR036179">
    <property type="entry name" value="Ig-like_dom_sf"/>
</dbReference>
<evidence type="ECO:0000256" key="7">
    <source>
        <dbReference type="ARBA" id="ARBA00023242"/>
    </source>
</evidence>
<comment type="similarity">
    <text evidence="3">Belongs to the protein kinase superfamily. CAMK Ser/Thr protein kinase family.</text>
</comment>
<dbReference type="GO" id="GO:0005737">
    <property type="term" value="C:cytoplasm"/>
    <property type="evidence" value="ECO:0007669"/>
    <property type="project" value="UniProtKB-SubCell"/>
</dbReference>
<keyword evidence="7" id="KW-0539">Nucleus</keyword>
<dbReference type="InterPro" id="IPR013783">
    <property type="entry name" value="Ig-like_fold"/>
</dbReference>
<evidence type="ECO:0000256" key="1">
    <source>
        <dbReference type="ARBA" id="ARBA00004123"/>
    </source>
</evidence>
<dbReference type="SUPFAM" id="SSF48726">
    <property type="entry name" value="Immunoglobulin"/>
    <property type="match status" value="1"/>
</dbReference>
<evidence type="ECO:0000313" key="11">
    <source>
        <dbReference type="Ensembl" id="ENSMMOP00000022004.1"/>
    </source>
</evidence>
<evidence type="ECO:0000259" key="10">
    <source>
        <dbReference type="PROSITE" id="PS50835"/>
    </source>
</evidence>
<keyword evidence="4" id="KW-0963">Cytoplasm</keyword>
<dbReference type="OMA" id="CEVANAY"/>
<reference evidence="11" key="2">
    <citation type="submission" date="2025-09" db="UniProtKB">
        <authorList>
            <consortium name="Ensembl"/>
        </authorList>
    </citation>
    <scope>IDENTIFICATION</scope>
</reference>
<protein>
    <recommendedName>
        <fullName evidence="10">Ig-like domain-containing protein</fullName>
    </recommendedName>
</protein>
<dbReference type="Ensembl" id="ENSMMOT00000022369.1">
    <property type="protein sequence ID" value="ENSMMOP00000022004.1"/>
    <property type="gene ID" value="ENSMMOG00000016730.1"/>
</dbReference>
<feature type="chain" id="PRO_5018610388" description="Ig-like domain-containing protein" evidence="9">
    <location>
        <begin position="20"/>
        <end position="135"/>
    </location>
</feature>
<dbReference type="Proteomes" id="UP000261620">
    <property type="component" value="Unplaced"/>
</dbReference>
<keyword evidence="8" id="KW-0393">Immunoglobulin domain</keyword>
<keyword evidence="12" id="KW-1185">Reference proteome</keyword>
<dbReference type="AlphaFoldDB" id="A0A3Q3X8Z6"/>
<feature type="signal peptide" evidence="9">
    <location>
        <begin position="1"/>
        <end position="19"/>
    </location>
</feature>
<evidence type="ECO:0000313" key="12">
    <source>
        <dbReference type="Proteomes" id="UP000261620"/>
    </source>
</evidence>
<evidence type="ECO:0000256" key="2">
    <source>
        <dbReference type="ARBA" id="ARBA00004496"/>
    </source>
</evidence>
<proteinExistence type="inferred from homology"/>
<evidence type="ECO:0000256" key="6">
    <source>
        <dbReference type="ARBA" id="ARBA00023157"/>
    </source>
</evidence>
<organism evidence="11 12">
    <name type="scientific">Mola mola</name>
    <name type="common">Ocean sunfish</name>
    <name type="synonym">Tetraodon mola</name>
    <dbReference type="NCBI Taxonomy" id="94237"/>
    <lineage>
        <taxon>Eukaryota</taxon>
        <taxon>Metazoa</taxon>
        <taxon>Chordata</taxon>
        <taxon>Craniata</taxon>
        <taxon>Vertebrata</taxon>
        <taxon>Euteleostomi</taxon>
        <taxon>Actinopterygii</taxon>
        <taxon>Neopterygii</taxon>
        <taxon>Teleostei</taxon>
        <taxon>Neoteleostei</taxon>
        <taxon>Acanthomorphata</taxon>
        <taxon>Eupercaria</taxon>
        <taxon>Tetraodontiformes</taxon>
        <taxon>Molidae</taxon>
        <taxon>Mola</taxon>
    </lineage>
</organism>
<dbReference type="InterPro" id="IPR007110">
    <property type="entry name" value="Ig-like_dom"/>
</dbReference>
<keyword evidence="6" id="KW-1015">Disulfide bond</keyword>
<dbReference type="Pfam" id="PF07679">
    <property type="entry name" value="I-set"/>
    <property type="match status" value="1"/>
</dbReference>
<reference evidence="11" key="1">
    <citation type="submission" date="2025-08" db="UniProtKB">
        <authorList>
            <consortium name="Ensembl"/>
        </authorList>
    </citation>
    <scope>IDENTIFICATION</scope>
</reference>
<dbReference type="GO" id="GO:0005634">
    <property type="term" value="C:nucleus"/>
    <property type="evidence" value="ECO:0007669"/>
    <property type="project" value="UniProtKB-SubCell"/>
</dbReference>
<dbReference type="InterPro" id="IPR013098">
    <property type="entry name" value="Ig_I-set"/>
</dbReference>
<sequence>IFLHSGRASTCLLLVRGRAVLHSLCQVSPVRSSSNLTTIVPSIGGAIKKPLRDLIVADSQTAVLECEVANPSSEGKWLKNGQSIDFNENTLSEVNGAIRRLVIVITKGTDIGEYAYQVATSKTTAILKVEGRSRF</sequence>
<keyword evidence="9" id="KW-0732">Signal</keyword>
<name>A0A3Q3X8Z6_MOLML</name>
<dbReference type="STRING" id="94237.ENSMMOP00000022004"/>
<dbReference type="FunFam" id="2.60.40.10:FF:000050">
    <property type="entry name" value="Titin isoform B"/>
    <property type="match status" value="1"/>
</dbReference>
<evidence type="ECO:0000256" key="9">
    <source>
        <dbReference type="SAM" id="SignalP"/>
    </source>
</evidence>